<keyword evidence="3" id="KW-1185">Reference proteome</keyword>
<feature type="domain" description="DUF6671" evidence="1">
    <location>
        <begin position="64"/>
        <end position="279"/>
    </location>
</feature>
<dbReference type="RefSeq" id="WP_202857783.1">
    <property type="nucleotide sequence ID" value="NZ_JAEUGD010000059.1"/>
</dbReference>
<accession>A0A937G4E7</accession>
<sequence>MQIFQGRHLAIATMHGKESVIASRVASSLGVIPLVPQGLNTDQLGTFTGEVERITDPLTTARKKCEMALDMTGYDLAIANEGSFGMHPLLSFVPSDEELILLLDRKHDFEIVGRQFSTKTNFGGQLCETTKDLLDFADRVKFPLHALILRSAKKSEPRFFKGIRDKDELLDKFRFLNERYGQAFVETDMRAMYNPMRMDVIAEATEVMLDKAVTACEACNFPGFGISDVKSGLRCRQCNLPTRSIQAYIYSCPKCHFFKELSDPHKSFEEPMYCDFCNP</sequence>
<evidence type="ECO:0000313" key="3">
    <source>
        <dbReference type="Proteomes" id="UP000614216"/>
    </source>
</evidence>
<comment type="caution">
    <text evidence="2">The sequence shown here is derived from an EMBL/GenBank/DDBJ whole genome shotgun (WGS) entry which is preliminary data.</text>
</comment>
<dbReference type="Proteomes" id="UP000614216">
    <property type="component" value="Unassembled WGS sequence"/>
</dbReference>
<dbReference type="AlphaFoldDB" id="A0A937G4E7"/>
<organism evidence="2 3">
    <name type="scientific">Fulvivirga marina</name>
    <dbReference type="NCBI Taxonomy" id="2494733"/>
    <lineage>
        <taxon>Bacteria</taxon>
        <taxon>Pseudomonadati</taxon>
        <taxon>Bacteroidota</taxon>
        <taxon>Cytophagia</taxon>
        <taxon>Cytophagales</taxon>
        <taxon>Fulvivirgaceae</taxon>
        <taxon>Fulvivirga</taxon>
    </lineage>
</organism>
<dbReference type="InterPro" id="IPR046612">
    <property type="entry name" value="DUF6671"/>
</dbReference>
<evidence type="ECO:0000313" key="2">
    <source>
        <dbReference type="EMBL" id="MBL6448241.1"/>
    </source>
</evidence>
<reference evidence="2" key="1">
    <citation type="submission" date="2021-01" db="EMBL/GenBank/DDBJ databases">
        <title>Fulvivirga kasyanovii gen. nov., sp nov., a novel member of the phylum Bacteroidetes isolated from seawater in a mussel farm.</title>
        <authorList>
            <person name="Zhao L.-H."/>
            <person name="Wang Z.-J."/>
        </authorList>
    </citation>
    <scope>NUCLEOTIDE SEQUENCE</scope>
    <source>
        <strain evidence="2">29W222</strain>
    </source>
</reference>
<dbReference type="Pfam" id="PF20376">
    <property type="entry name" value="DUF6671"/>
    <property type="match status" value="1"/>
</dbReference>
<gene>
    <name evidence="2" type="ORF">JMN32_18145</name>
</gene>
<name>A0A937G4E7_9BACT</name>
<protein>
    <recommendedName>
        <fullName evidence="1">DUF6671 domain-containing protein</fullName>
    </recommendedName>
</protein>
<evidence type="ECO:0000259" key="1">
    <source>
        <dbReference type="Pfam" id="PF20376"/>
    </source>
</evidence>
<dbReference type="EMBL" id="JAEUGD010000059">
    <property type="protein sequence ID" value="MBL6448241.1"/>
    <property type="molecule type" value="Genomic_DNA"/>
</dbReference>
<proteinExistence type="predicted"/>